<dbReference type="InterPro" id="IPR017853">
    <property type="entry name" value="GH"/>
</dbReference>
<dbReference type="InterPro" id="IPR013780">
    <property type="entry name" value="Glyco_hydro_b"/>
</dbReference>
<accession>V5WDX5</accession>
<evidence type="ECO:0000259" key="2">
    <source>
        <dbReference type="SMART" id="SM00642"/>
    </source>
</evidence>
<sequence length="797" mass="88871">MKQNNSRSRGGTAFRHIISTGILTAGLLAVLLLASCASTGGTVPTQLTVAEISDLREVGLRFLGLPEDISSYEFSIEPDLEIGNVERNRNAIILSTDRDFQLNQDYTVTVRDTEGDFTASVGVKTDKLEDIVFNNMYSDKPMGYRLEDGVSAFRLFVPRGKAVELHLFDAPGEEAREVIPMENDGNQVFEAFIDGELYGTFYGYSITERYAQPTAYDLEIPADTVFPDPYSYALASSNDYPQFGLTLIYDRDEFDWQGTEALGLDIADAIIMEAHLRDLSTHPSAEAENPGTYLGVVDAARGGMNWLKDLGVNAVEFLPLQDFNNIEAPYKEDSLGYFNTWNGYGENYWGYMTFNFFAPESYYASDGSLEPGTWNGTDGRQVDEMKTMVRELHKNGIAVLMDVVYNHTSKYDNQPLMLIDRDFYYKDQDGTGTGNELESRRKMARKMILDSVRYWMEEYHIDGFRFDLAASHDPETIRAIYEMATEINPEVMLIAEPWGGEGATSAEEFLELGWSKWNSEIRDAIRSQNRPTQEGDVFVLGETNGAKNLMAWWGDINPAEPHQYVQYIESHDDATLGDNLRIQSGEYSFYNEDGSINRIEDIREYTELTPDLLDAHRIAAASLFFSQGPIMMHLGQEWARGKITPDLEGNPPEITENGGLGASSDNIVYLTPSPNSYSADNNTNYIDFDLAQVNAELTDYYRGLIELRKSEELLGAATSEQLNILESPNAKALGVEISGELYGFVNASREESAPFTIPEGSYGVVVNKTEAGSSVLETISGGAIEVEPASALFLKKQ</sequence>
<dbReference type="PATRIC" id="fig|1307761.3.peg.398"/>
<comment type="similarity">
    <text evidence="1">Belongs to the glycosyl hydrolase 13 family.</text>
</comment>
<dbReference type="eggNOG" id="COG1523">
    <property type="taxonomic scope" value="Bacteria"/>
</dbReference>
<dbReference type="SUPFAM" id="SSF51445">
    <property type="entry name" value="(Trans)glycosidases"/>
    <property type="match status" value="1"/>
</dbReference>
<feature type="domain" description="Glycosyl hydrolase family 13 catalytic" evidence="2">
    <location>
        <begin position="280"/>
        <end position="696"/>
    </location>
</feature>
<keyword evidence="4" id="KW-1185">Reference proteome</keyword>
<dbReference type="InterPro" id="IPR014756">
    <property type="entry name" value="Ig_E-set"/>
</dbReference>
<reference evidence="3 4" key="1">
    <citation type="journal article" date="2015" name="Stand. Genomic Sci.">
        <title>Complete genome sequence and description of Salinispira pacifica gen. nov., sp. nov., a novel spirochaete isolated form a hypersaline microbial mat.</title>
        <authorList>
            <person name="Ben Hania W."/>
            <person name="Joseph M."/>
            <person name="Schumann P."/>
            <person name="Bunk B."/>
            <person name="Fiebig A."/>
            <person name="Sproer C."/>
            <person name="Klenk H.P."/>
            <person name="Fardeau M.L."/>
            <person name="Spring S."/>
        </authorList>
    </citation>
    <scope>NUCLEOTIDE SEQUENCE [LARGE SCALE GENOMIC DNA]</scope>
    <source>
        <strain evidence="3 4">L21-RPul-D2</strain>
    </source>
</reference>
<dbReference type="GO" id="GO:0005975">
    <property type="term" value="P:carbohydrate metabolic process"/>
    <property type="evidence" value="ECO:0007669"/>
    <property type="project" value="InterPro"/>
</dbReference>
<dbReference type="InterPro" id="IPR004193">
    <property type="entry name" value="Glyco_hydro_13_N"/>
</dbReference>
<dbReference type="Gene3D" id="3.20.20.80">
    <property type="entry name" value="Glycosidases"/>
    <property type="match status" value="1"/>
</dbReference>
<dbReference type="InterPro" id="IPR006047">
    <property type="entry name" value="GH13_cat_dom"/>
</dbReference>
<gene>
    <name evidence="3" type="ORF">L21SP2_0398</name>
</gene>
<dbReference type="GO" id="GO:0004553">
    <property type="term" value="F:hydrolase activity, hydrolyzing O-glycosyl compounds"/>
    <property type="evidence" value="ECO:0007669"/>
    <property type="project" value="InterPro"/>
</dbReference>
<dbReference type="PANTHER" id="PTHR43002">
    <property type="entry name" value="GLYCOGEN DEBRANCHING ENZYME"/>
    <property type="match status" value="1"/>
</dbReference>
<name>V5WDX5_9SPIO</name>
<dbReference type="EMBL" id="CP006939">
    <property type="protein sequence ID" value="AHC13830.1"/>
    <property type="molecule type" value="Genomic_DNA"/>
</dbReference>
<dbReference type="SUPFAM" id="SSF81296">
    <property type="entry name" value="E set domains"/>
    <property type="match status" value="1"/>
</dbReference>
<dbReference type="AlphaFoldDB" id="V5WDX5"/>
<dbReference type="KEGG" id="slr:L21SP2_0398"/>
<evidence type="ECO:0000256" key="1">
    <source>
        <dbReference type="ARBA" id="ARBA00008061"/>
    </source>
</evidence>
<dbReference type="SMART" id="SM00642">
    <property type="entry name" value="Aamy"/>
    <property type="match status" value="1"/>
</dbReference>
<protein>
    <submittedName>
        <fullName evidence="3">Glycogen debranching enzyme</fullName>
    </submittedName>
</protein>
<dbReference type="Pfam" id="PF02922">
    <property type="entry name" value="CBM_48"/>
    <property type="match status" value="1"/>
</dbReference>
<organism evidence="3 4">
    <name type="scientific">Salinispira pacifica</name>
    <dbReference type="NCBI Taxonomy" id="1307761"/>
    <lineage>
        <taxon>Bacteria</taxon>
        <taxon>Pseudomonadati</taxon>
        <taxon>Spirochaetota</taxon>
        <taxon>Spirochaetia</taxon>
        <taxon>Spirochaetales</taxon>
        <taxon>Spirochaetaceae</taxon>
        <taxon>Salinispira</taxon>
    </lineage>
</organism>
<evidence type="ECO:0000313" key="3">
    <source>
        <dbReference type="EMBL" id="AHC13830.1"/>
    </source>
</evidence>
<dbReference type="InterPro" id="IPR013783">
    <property type="entry name" value="Ig-like_fold"/>
</dbReference>
<dbReference type="RefSeq" id="WP_024266762.1">
    <property type="nucleotide sequence ID" value="NC_023035.1"/>
</dbReference>
<dbReference type="Gene3D" id="2.60.40.10">
    <property type="entry name" value="Immunoglobulins"/>
    <property type="match status" value="1"/>
</dbReference>
<dbReference type="Gene3D" id="2.60.40.1180">
    <property type="entry name" value="Golgi alpha-mannosidase II"/>
    <property type="match status" value="1"/>
</dbReference>
<proteinExistence type="inferred from homology"/>
<evidence type="ECO:0000313" key="4">
    <source>
        <dbReference type="Proteomes" id="UP000018680"/>
    </source>
</evidence>
<dbReference type="HOGENOM" id="CLU_004744_1_0_12"/>
<dbReference type="STRING" id="1307761.L21SP2_0398"/>
<dbReference type="Proteomes" id="UP000018680">
    <property type="component" value="Chromosome"/>
</dbReference>